<protein>
    <submittedName>
        <fullName evidence="1">Uncharacterized protein</fullName>
    </submittedName>
</protein>
<feature type="non-terminal residue" evidence="1">
    <location>
        <position position="1"/>
    </location>
</feature>
<dbReference type="AlphaFoldDB" id="A0A814T8L9"/>
<dbReference type="EMBL" id="CAJNOC010013362">
    <property type="protein sequence ID" value="CAF1158205.1"/>
    <property type="molecule type" value="Genomic_DNA"/>
</dbReference>
<dbReference type="Proteomes" id="UP000663879">
    <property type="component" value="Unassembled WGS sequence"/>
</dbReference>
<keyword evidence="2" id="KW-1185">Reference proteome</keyword>
<comment type="caution">
    <text evidence="1">The sequence shown here is derived from an EMBL/GenBank/DDBJ whole genome shotgun (WGS) entry which is preliminary data.</text>
</comment>
<reference evidence="1" key="1">
    <citation type="submission" date="2021-02" db="EMBL/GenBank/DDBJ databases">
        <authorList>
            <person name="Nowell W R."/>
        </authorList>
    </citation>
    <scope>NUCLEOTIDE SEQUENCE</scope>
    <source>
        <strain evidence="1">Ploen Becks lab</strain>
    </source>
</reference>
<sequence length="58" mass="6621">SEKCKYEIDSNRLSIDYRAKLKDLSLSGNIFNCTMDDCDLGYYVGLGANYTVDKLLQF</sequence>
<accession>A0A814T8L9</accession>
<dbReference type="OrthoDB" id="164921at2759"/>
<proteinExistence type="predicted"/>
<organism evidence="1 2">
    <name type="scientific">Brachionus calyciflorus</name>
    <dbReference type="NCBI Taxonomy" id="104777"/>
    <lineage>
        <taxon>Eukaryota</taxon>
        <taxon>Metazoa</taxon>
        <taxon>Spiralia</taxon>
        <taxon>Gnathifera</taxon>
        <taxon>Rotifera</taxon>
        <taxon>Eurotatoria</taxon>
        <taxon>Monogononta</taxon>
        <taxon>Pseudotrocha</taxon>
        <taxon>Ploima</taxon>
        <taxon>Brachionidae</taxon>
        <taxon>Brachionus</taxon>
    </lineage>
</organism>
<name>A0A814T8L9_9BILA</name>
<evidence type="ECO:0000313" key="2">
    <source>
        <dbReference type="Proteomes" id="UP000663879"/>
    </source>
</evidence>
<gene>
    <name evidence="1" type="ORF">OXX778_LOCUS23523</name>
</gene>
<evidence type="ECO:0000313" key="1">
    <source>
        <dbReference type="EMBL" id="CAF1158205.1"/>
    </source>
</evidence>